<evidence type="ECO:0000313" key="1">
    <source>
        <dbReference type="EMBL" id="MCE0482064.1"/>
    </source>
</evidence>
<name>A0ABS8VMM6_DATST</name>
<gene>
    <name evidence="1" type="ORF">HAX54_040443</name>
</gene>
<reference evidence="1 2" key="1">
    <citation type="journal article" date="2021" name="BMC Genomics">
        <title>Datura genome reveals duplications of psychoactive alkaloid biosynthetic genes and high mutation rate following tissue culture.</title>
        <authorList>
            <person name="Rajewski A."/>
            <person name="Carter-House D."/>
            <person name="Stajich J."/>
            <person name="Litt A."/>
        </authorList>
    </citation>
    <scope>NUCLEOTIDE SEQUENCE [LARGE SCALE GENOMIC DNA]</scope>
    <source>
        <strain evidence="1">AR-01</strain>
    </source>
</reference>
<dbReference type="Proteomes" id="UP000823775">
    <property type="component" value="Unassembled WGS sequence"/>
</dbReference>
<comment type="caution">
    <text evidence="1">The sequence shown here is derived from an EMBL/GenBank/DDBJ whole genome shotgun (WGS) entry which is preliminary data.</text>
</comment>
<sequence>MIKSYASSTGDRAMKCQLRPVRHSWTAHLGKQLGRVMTCRRYTGISSVMIREVQVNFDYTQFPIVQAVVDRQFAGCHLCSINESSFTLQHPSSLGRTDIKLASYGLSSAFHR</sequence>
<evidence type="ECO:0000313" key="2">
    <source>
        <dbReference type="Proteomes" id="UP000823775"/>
    </source>
</evidence>
<accession>A0ABS8VMM6</accession>
<proteinExistence type="predicted"/>
<organism evidence="1 2">
    <name type="scientific">Datura stramonium</name>
    <name type="common">Jimsonweed</name>
    <name type="synonym">Common thornapple</name>
    <dbReference type="NCBI Taxonomy" id="4076"/>
    <lineage>
        <taxon>Eukaryota</taxon>
        <taxon>Viridiplantae</taxon>
        <taxon>Streptophyta</taxon>
        <taxon>Embryophyta</taxon>
        <taxon>Tracheophyta</taxon>
        <taxon>Spermatophyta</taxon>
        <taxon>Magnoliopsida</taxon>
        <taxon>eudicotyledons</taxon>
        <taxon>Gunneridae</taxon>
        <taxon>Pentapetalae</taxon>
        <taxon>asterids</taxon>
        <taxon>lamiids</taxon>
        <taxon>Solanales</taxon>
        <taxon>Solanaceae</taxon>
        <taxon>Solanoideae</taxon>
        <taxon>Datureae</taxon>
        <taxon>Datura</taxon>
    </lineage>
</organism>
<keyword evidence="2" id="KW-1185">Reference proteome</keyword>
<protein>
    <submittedName>
        <fullName evidence="1">Uncharacterized protein</fullName>
    </submittedName>
</protein>
<dbReference type="EMBL" id="JACEIK010005708">
    <property type="protein sequence ID" value="MCE0482064.1"/>
    <property type="molecule type" value="Genomic_DNA"/>
</dbReference>